<reference evidence="1" key="1">
    <citation type="submission" date="2024-09" db="EMBL/GenBank/DDBJ databases">
        <authorList>
            <person name="Liu J."/>
        </authorList>
    </citation>
    <scope>NUCLEOTIDE SEQUENCE</scope>
    <source>
        <strain evidence="1">NBU2967</strain>
    </source>
</reference>
<name>A0ACC7LH26_9FLAO</name>
<organism evidence="1 2">
    <name type="scientific">Meishania litoralis</name>
    <dbReference type="NCBI Taxonomy" id="3434685"/>
    <lineage>
        <taxon>Bacteria</taxon>
        <taxon>Pseudomonadati</taxon>
        <taxon>Bacteroidota</taxon>
        <taxon>Flavobacteriia</taxon>
        <taxon>Flavobacteriales</taxon>
        <taxon>Flavobacteriaceae</taxon>
        <taxon>Meishania</taxon>
    </lineage>
</organism>
<evidence type="ECO:0000313" key="1">
    <source>
        <dbReference type="EMBL" id="MFH6602961.1"/>
    </source>
</evidence>
<dbReference type="EMBL" id="JBHFPV010000001">
    <property type="protein sequence ID" value="MFH6602961.1"/>
    <property type="molecule type" value="Genomic_DNA"/>
</dbReference>
<dbReference type="Proteomes" id="UP001595191">
    <property type="component" value="Unassembled WGS sequence"/>
</dbReference>
<accession>A0ACC7LH26</accession>
<keyword evidence="2" id="KW-1185">Reference proteome</keyword>
<gene>
    <name evidence="1" type="primary">sufD</name>
    <name evidence="1" type="ORF">ACEZ3G_05695</name>
</gene>
<comment type="caution">
    <text evidence="1">The sequence shown here is derived from an EMBL/GenBank/DDBJ whole genome shotgun (WGS) entry which is preliminary data.</text>
</comment>
<proteinExistence type="predicted"/>
<evidence type="ECO:0000313" key="2">
    <source>
        <dbReference type="Proteomes" id="UP001595191"/>
    </source>
</evidence>
<protein>
    <submittedName>
        <fullName evidence="1">Fe-S cluster assembly protein SufD</fullName>
    </submittedName>
</protein>
<sequence>MDLKDKLISSFMMFENNVDIDSPVHDVRTEAMKNFELKGFPSKKQEAWKYTSLNNLQKVDFSIFPKEVNALDYKDVKKYFVNEIDTYKIVFVDGIYSSFLSETTHDGVDICLMSSALTKPMYKPVIDVYFNKIASKDDSLTTLNTAFSREGAYIYIPKNKMPKKPVEILHFATGNEATLMLQPRNLIIVEENAELQVIERHQSLTSNEVLTNSVTEIFAAKNAIIDYYKVQNNVGTASLIDNTYIDQKDKSVVKVHTFSFGGKLTRNNLNFYQNGEHIDSTMKGVTILGEKQHVDHHTLVHHIQPNCESHQDYKGIYGENSTGVFNGKIIVDKIAQKTNAFQQNNNILISDKATINTKPQLEIFADDVKCSHGCTIGQLDEEALFYLQSRGIPKKEARALLMYAFANNVLASVRIPELKTRINKLIAKKLGVNLGFDL</sequence>